<accession>A0ABP1S9X2</accession>
<organism evidence="2 3">
    <name type="scientific">Orchesella dallaii</name>
    <dbReference type="NCBI Taxonomy" id="48710"/>
    <lineage>
        <taxon>Eukaryota</taxon>
        <taxon>Metazoa</taxon>
        <taxon>Ecdysozoa</taxon>
        <taxon>Arthropoda</taxon>
        <taxon>Hexapoda</taxon>
        <taxon>Collembola</taxon>
        <taxon>Entomobryomorpha</taxon>
        <taxon>Entomobryoidea</taxon>
        <taxon>Orchesellidae</taxon>
        <taxon>Orchesellinae</taxon>
        <taxon>Orchesella</taxon>
    </lineage>
</organism>
<comment type="caution">
    <text evidence="2">The sequence shown here is derived from an EMBL/GenBank/DDBJ whole genome shotgun (WGS) entry which is preliminary data.</text>
</comment>
<reference evidence="2 3" key="1">
    <citation type="submission" date="2024-08" db="EMBL/GenBank/DDBJ databases">
        <authorList>
            <person name="Cucini C."/>
            <person name="Frati F."/>
        </authorList>
    </citation>
    <scope>NUCLEOTIDE SEQUENCE [LARGE SCALE GENOMIC DNA]</scope>
</reference>
<evidence type="ECO:0000313" key="2">
    <source>
        <dbReference type="EMBL" id="CAL8147700.1"/>
    </source>
</evidence>
<sequence length="363" mass="39141">MANSDHPQEDDHGHDEDDWSFDPSESIGLVDDSRLSLAASRVVQKAMQHVGAVGKQETFNESRNVNNDHRNNDGPVAVFAPTVENPNPYGVTAEIQVFEEISNVTELESSQMDTDTSPRLPFSPLLVPLSADNRESISISEASSMQVLVPVHPFPDESEVKLEETKRLLEQHVTQIESVLPGGFEIHRNQSNPNIPIIKTRLGAGNELPQAIISSGNIFPVGNDGAARAAENNVIYGDTTTAGNIFPVGNDGVATAGENRAFYGNSTTTTAGNNLIEEMANYLAAEALSLQYISVAIQPIVAETGRIVSQAGDEATRFNTGGLSAIEALPAEVKEYILGKLADIKAQLDLVKRQLQEQGLFQN</sequence>
<feature type="region of interest" description="Disordered" evidence="1">
    <location>
        <begin position="1"/>
        <end position="26"/>
    </location>
</feature>
<name>A0ABP1S9X2_9HEXA</name>
<feature type="compositionally biased region" description="Basic and acidic residues" evidence="1">
    <location>
        <begin position="1"/>
        <end position="15"/>
    </location>
</feature>
<gene>
    <name evidence="2" type="ORF">ODALV1_LOCUS31210</name>
</gene>
<dbReference type="EMBL" id="CAXLJM020000166">
    <property type="protein sequence ID" value="CAL8147700.1"/>
    <property type="molecule type" value="Genomic_DNA"/>
</dbReference>
<dbReference type="Proteomes" id="UP001642540">
    <property type="component" value="Unassembled WGS sequence"/>
</dbReference>
<proteinExistence type="predicted"/>
<protein>
    <submittedName>
        <fullName evidence="2">Uncharacterized protein</fullName>
    </submittedName>
</protein>
<keyword evidence="3" id="KW-1185">Reference proteome</keyword>
<evidence type="ECO:0000256" key="1">
    <source>
        <dbReference type="SAM" id="MobiDB-lite"/>
    </source>
</evidence>
<evidence type="ECO:0000313" key="3">
    <source>
        <dbReference type="Proteomes" id="UP001642540"/>
    </source>
</evidence>